<reference evidence="1 3" key="3">
    <citation type="journal article" date="2015" name="BMC Genomics">
        <title>The completed genome sequence of the pathogenic ascomycete fungus Fusarium graminearum.</title>
        <authorList>
            <person name="King R."/>
            <person name="Urban M."/>
            <person name="Hammond-Kosack M.C."/>
            <person name="Hassani-Pak K."/>
            <person name="Hammond-Kosack K.E."/>
        </authorList>
    </citation>
    <scope>NUCLEOTIDE SEQUENCE [LARGE SCALE GENOMIC DNA]</scope>
    <source>
        <strain evidence="3">ATCC MYA-4620 / CBS 123657 / FGSC 9075 / NRRL 31084 / PH-1</strain>
        <strain evidence="1">PH-1</strain>
    </source>
</reference>
<dbReference type="Proteomes" id="UP000070720">
    <property type="component" value="Chromosome 3"/>
</dbReference>
<accession>I1S798</accession>
<dbReference type="EnsemblFungi" id="CEF88360">
    <property type="protein sequence ID" value="CEF88360"/>
    <property type="gene ID" value="FGRRES_12721"/>
</dbReference>
<dbReference type="AlphaFoldDB" id="I1S798"/>
<proteinExistence type="predicted"/>
<dbReference type="HOGENOM" id="CLU_2264021_0_0_1"/>
<dbReference type="RefSeq" id="XP_011323881.1">
    <property type="nucleotide sequence ID" value="XM_011325579.1"/>
</dbReference>
<gene>
    <name evidence="1" type="ORF">FGRAMPH1_01T17717</name>
</gene>
<keyword evidence="3" id="KW-1185">Reference proteome</keyword>
<dbReference type="OrthoDB" id="10271761at2759"/>
<reference evidence="2 3" key="2">
    <citation type="journal article" date="2010" name="Nature">
        <title>Comparative genomics reveals mobile pathogenicity chromosomes in Fusarium.</title>
        <authorList>
            <person name="Ma L.J."/>
            <person name="van der Does H.C."/>
            <person name="Borkovich K.A."/>
            <person name="Coleman J.J."/>
            <person name="Daboussi M.J."/>
            <person name="Di Pietro A."/>
            <person name="Dufresne M."/>
            <person name="Freitag M."/>
            <person name="Grabherr M."/>
            <person name="Henrissat B."/>
            <person name="Houterman P.M."/>
            <person name="Kang S."/>
            <person name="Shim W.B."/>
            <person name="Woloshuk C."/>
            <person name="Xie X."/>
            <person name="Xu J.R."/>
            <person name="Antoniw J."/>
            <person name="Baker S.E."/>
            <person name="Bluhm B.H."/>
            <person name="Breakspear A."/>
            <person name="Brown D.W."/>
            <person name="Butchko R.A."/>
            <person name="Chapman S."/>
            <person name="Coulson R."/>
            <person name="Coutinho P.M."/>
            <person name="Danchin E.G."/>
            <person name="Diener A."/>
            <person name="Gale L.R."/>
            <person name="Gardiner D.M."/>
            <person name="Goff S."/>
            <person name="Hammond-Kosack K.E."/>
            <person name="Hilburn K."/>
            <person name="Hua-Van A."/>
            <person name="Jonkers W."/>
            <person name="Kazan K."/>
            <person name="Kodira C.D."/>
            <person name="Koehrsen M."/>
            <person name="Kumar L."/>
            <person name="Lee Y.H."/>
            <person name="Li L."/>
            <person name="Manners J.M."/>
            <person name="Miranda-Saavedra D."/>
            <person name="Mukherjee M."/>
            <person name="Park G."/>
            <person name="Park J."/>
            <person name="Park S.Y."/>
            <person name="Proctor R.H."/>
            <person name="Regev A."/>
            <person name="Ruiz-Roldan M.C."/>
            <person name="Sain D."/>
            <person name="Sakthikumar S."/>
            <person name="Sykes S."/>
            <person name="Schwartz D.C."/>
            <person name="Turgeon B.G."/>
            <person name="Wapinski I."/>
            <person name="Yoder O."/>
            <person name="Young S."/>
            <person name="Zeng Q."/>
            <person name="Zhou S."/>
            <person name="Galagan J."/>
            <person name="Cuomo C.A."/>
            <person name="Kistler H.C."/>
            <person name="Rep M."/>
        </authorList>
    </citation>
    <scope>GENOME REANNOTATION</scope>
    <source>
        <strain evidence="3">ATCC MYA-4620 / CBS 123657 / FGSC 9075 / NRRL 31084 / PH-1</strain>
        <strain evidence="2">PH-1 / ATCC MYA-4620 / FGSC 9075 / NRRL 31084</strain>
    </source>
</reference>
<evidence type="ECO:0000313" key="3">
    <source>
        <dbReference type="Proteomes" id="UP000070720"/>
    </source>
</evidence>
<organism evidence="1 3">
    <name type="scientific">Gibberella zeae (strain ATCC MYA-4620 / CBS 123657 / FGSC 9075 / NRRL 31084 / PH-1)</name>
    <name type="common">Wheat head blight fungus</name>
    <name type="synonym">Fusarium graminearum</name>
    <dbReference type="NCBI Taxonomy" id="229533"/>
    <lineage>
        <taxon>Eukaryota</taxon>
        <taxon>Fungi</taxon>
        <taxon>Dikarya</taxon>
        <taxon>Ascomycota</taxon>
        <taxon>Pezizomycotina</taxon>
        <taxon>Sordariomycetes</taxon>
        <taxon>Hypocreomycetidae</taxon>
        <taxon>Hypocreales</taxon>
        <taxon>Nectriaceae</taxon>
        <taxon>Fusarium</taxon>
    </lineage>
</organism>
<dbReference type="InParanoid" id="I1S798"/>
<dbReference type="VEuPathDB" id="FungiDB:FGRAMPH1_01G17717"/>
<protein>
    <submittedName>
        <fullName evidence="1">Chromosome 3, complete genome</fullName>
    </submittedName>
</protein>
<dbReference type="EMBL" id="HG970334">
    <property type="protein sequence ID" value="CEF88360.1"/>
    <property type="molecule type" value="Genomic_DNA"/>
</dbReference>
<evidence type="ECO:0000313" key="1">
    <source>
        <dbReference type="EMBL" id="CEF88360.1"/>
    </source>
</evidence>
<reference evidence="2" key="4">
    <citation type="submission" date="2017-01" db="UniProtKB">
        <authorList>
            <consortium name="EnsemblFungi"/>
        </authorList>
    </citation>
    <scope>IDENTIFICATION</scope>
    <source>
        <strain evidence="2">PH-1 / ATCC MYA-4620 / FGSC 9075 / NRRL 31084</strain>
    </source>
</reference>
<dbReference type="KEGG" id="fgr:FGSG_12721"/>
<accession>A0A098E2M2</accession>
<sequence length="103" mass="11569">MCSKIAAWGLPATEERAVLRNIAAWSMPFLALNVLYSDHLYSSIVWMDGWLAFDRKHMLKGDVDRILVLQPCGETWQARGELRGQRLENGSSVVDAFPLSPHG</sequence>
<reference evidence="2 3" key="1">
    <citation type="journal article" date="2007" name="Science">
        <title>The Fusarium graminearum genome reveals a link between localized polymorphism and pathogen specialization.</title>
        <authorList>
            <person name="Cuomo C.A."/>
            <person name="Gueldener U."/>
            <person name="Xu J.-R."/>
            <person name="Trail F."/>
            <person name="Turgeon B.G."/>
            <person name="Di Pietro A."/>
            <person name="Walton J.D."/>
            <person name="Ma L.-J."/>
            <person name="Baker S.E."/>
            <person name="Rep M."/>
            <person name="Adam G."/>
            <person name="Antoniw J."/>
            <person name="Baldwin T."/>
            <person name="Calvo S.E."/>
            <person name="Chang Y.-L."/>
            <person name="DeCaprio D."/>
            <person name="Gale L.R."/>
            <person name="Gnerre S."/>
            <person name="Goswami R.S."/>
            <person name="Hammond-Kosack K."/>
            <person name="Harris L.J."/>
            <person name="Hilburn K."/>
            <person name="Kennell J.C."/>
            <person name="Kroken S."/>
            <person name="Magnuson J.K."/>
            <person name="Mannhaupt G."/>
            <person name="Mauceli E.W."/>
            <person name="Mewes H.-W."/>
            <person name="Mitterbauer R."/>
            <person name="Muehlbauer G."/>
            <person name="Muensterkoetter M."/>
            <person name="Nelson D."/>
            <person name="O'Donnell K."/>
            <person name="Ouellet T."/>
            <person name="Qi W."/>
            <person name="Quesneville H."/>
            <person name="Roncero M.I.G."/>
            <person name="Seong K.-Y."/>
            <person name="Tetko I.V."/>
            <person name="Urban M."/>
            <person name="Waalwijk C."/>
            <person name="Ward T.J."/>
            <person name="Yao J."/>
            <person name="Birren B.W."/>
            <person name="Kistler H.C."/>
        </authorList>
    </citation>
    <scope>NUCLEOTIDE SEQUENCE [LARGE SCALE GENOMIC DNA]</scope>
    <source>
        <strain evidence="3">ATCC MYA-4620 / CBS 123657 / FGSC 9075 / NRRL 31084 / PH-1</strain>
        <strain evidence="2">PH-1 / ATCC MYA-4620 / FGSC 9075 / NRRL 31084</strain>
    </source>
</reference>
<evidence type="ECO:0000313" key="2">
    <source>
        <dbReference type="EnsemblFungi" id="CEF88360"/>
    </source>
</evidence>
<name>I1S798_GIBZE</name>